<evidence type="ECO:0000313" key="1">
    <source>
        <dbReference type="EMBL" id="MBD3920878.1"/>
    </source>
</evidence>
<accession>A0ABR8MY55</accession>
<dbReference type="NCBIfam" id="TIGR04223">
    <property type="entry name" value="quorum_AgrD"/>
    <property type="match status" value="1"/>
</dbReference>
<evidence type="ECO:0000313" key="2">
    <source>
        <dbReference type="Proteomes" id="UP000609346"/>
    </source>
</evidence>
<protein>
    <submittedName>
        <fullName evidence="1">Cyclic lactone autoinducer peptide</fullName>
    </submittedName>
</protein>
<keyword evidence="2" id="KW-1185">Reference proteome</keyword>
<organism evidence="1 2">
    <name type="scientific">Paenibacillus terricola</name>
    <dbReference type="NCBI Taxonomy" id="2763503"/>
    <lineage>
        <taxon>Bacteria</taxon>
        <taxon>Bacillati</taxon>
        <taxon>Bacillota</taxon>
        <taxon>Bacilli</taxon>
        <taxon>Bacillales</taxon>
        <taxon>Paenibacillaceae</taxon>
        <taxon>Paenibacillus</taxon>
    </lineage>
</organism>
<comment type="caution">
    <text evidence="1">The sequence shown here is derived from an EMBL/GenBank/DDBJ whole genome shotgun (WGS) entry which is preliminary data.</text>
</comment>
<dbReference type="RefSeq" id="WP_224753782.1">
    <property type="nucleotide sequence ID" value="NZ_JACXZA010000005.1"/>
</dbReference>
<dbReference type="Proteomes" id="UP000609346">
    <property type="component" value="Unassembled WGS sequence"/>
</dbReference>
<dbReference type="InterPro" id="IPR009229">
    <property type="entry name" value="AgrD"/>
</dbReference>
<name>A0ABR8MY55_9BACL</name>
<dbReference type="EMBL" id="JACXZA010000005">
    <property type="protein sequence ID" value="MBD3920878.1"/>
    <property type="molecule type" value="Genomic_DNA"/>
</dbReference>
<proteinExistence type="predicted"/>
<reference evidence="1 2" key="1">
    <citation type="submission" date="2020-09" db="EMBL/GenBank/DDBJ databases">
        <title>Paenibacillus sp. strain PR3 16S rRNA gene Genome sequencing and assembly.</title>
        <authorList>
            <person name="Kim J."/>
        </authorList>
    </citation>
    <scope>NUCLEOTIDE SEQUENCE [LARGE SCALE GENOMIC DNA]</scope>
    <source>
        <strain evidence="1 2">PR3</strain>
    </source>
</reference>
<sequence>MKNMSEKMVEGIKGQLSKTMGKFALRTGEVTMETSCMLFGYEPSVPQELLKSSSK</sequence>
<gene>
    <name evidence="1" type="ORF">H8B09_19080</name>
</gene>